<organism evidence="1 2">
    <name type="scientific">Ancylostoma caninum</name>
    <name type="common">Dog hookworm</name>
    <dbReference type="NCBI Taxonomy" id="29170"/>
    <lineage>
        <taxon>Eukaryota</taxon>
        <taxon>Metazoa</taxon>
        <taxon>Ecdysozoa</taxon>
        <taxon>Nematoda</taxon>
        <taxon>Chromadorea</taxon>
        <taxon>Rhabditida</taxon>
        <taxon>Rhabditina</taxon>
        <taxon>Rhabditomorpha</taxon>
        <taxon>Strongyloidea</taxon>
        <taxon>Ancylostomatidae</taxon>
        <taxon>Ancylostomatinae</taxon>
        <taxon>Ancylostoma</taxon>
    </lineage>
</organism>
<dbReference type="OrthoDB" id="10520950at2759"/>
<keyword evidence="2" id="KW-1185">Reference proteome</keyword>
<comment type="caution">
    <text evidence="1">The sequence shown here is derived from an EMBL/GenBank/DDBJ whole genome shotgun (WGS) entry which is preliminary data.</text>
</comment>
<reference evidence="1 2" key="1">
    <citation type="submission" date="2014-10" db="EMBL/GenBank/DDBJ databases">
        <title>Draft genome of the hookworm Ancylostoma caninum.</title>
        <authorList>
            <person name="Mitreva M."/>
        </authorList>
    </citation>
    <scope>NUCLEOTIDE SEQUENCE [LARGE SCALE GENOMIC DNA]</scope>
    <source>
        <strain evidence="1 2">Baltimore</strain>
    </source>
</reference>
<protein>
    <submittedName>
        <fullName evidence="1">Uncharacterized protein</fullName>
    </submittedName>
</protein>
<accession>A0A368FKN3</accession>
<dbReference type="Proteomes" id="UP000252519">
    <property type="component" value="Unassembled WGS sequence"/>
</dbReference>
<evidence type="ECO:0000313" key="2">
    <source>
        <dbReference type="Proteomes" id="UP000252519"/>
    </source>
</evidence>
<gene>
    <name evidence="1" type="ORF">ANCCAN_21405</name>
</gene>
<evidence type="ECO:0000313" key="1">
    <source>
        <dbReference type="EMBL" id="RCN32784.1"/>
    </source>
</evidence>
<proteinExistence type="predicted"/>
<sequence length="115" mass="13037">MTASKTEKAFVIKRMAPSTASYLLVVNKELLLGNFAPLPLAPQIGAIIIIEYRHSGNDRNKIDICSWNPYDGYNPMAFRLAGKATDKELKERLDFMKVVSRIAKYIDMCVQLTFH</sequence>
<name>A0A368FKN3_ANCCA</name>
<dbReference type="EMBL" id="JOJR01001029">
    <property type="protein sequence ID" value="RCN32784.1"/>
    <property type="molecule type" value="Genomic_DNA"/>
</dbReference>
<dbReference type="AlphaFoldDB" id="A0A368FKN3"/>